<comment type="caution">
    <text evidence="1">The sequence shown here is derived from an EMBL/GenBank/DDBJ whole genome shotgun (WGS) entry which is preliminary data.</text>
</comment>
<dbReference type="AlphaFoldDB" id="A0A2W2H8T8"/>
<accession>A0A2W2H8T8</accession>
<reference evidence="1 2" key="1">
    <citation type="submission" date="2018-01" db="EMBL/GenBank/DDBJ databases">
        <title>Draft genome sequence of Sphaerisporangium sp. 7K107.</title>
        <authorList>
            <person name="Sahin N."/>
            <person name="Saygin H."/>
            <person name="Ay H."/>
        </authorList>
    </citation>
    <scope>NUCLEOTIDE SEQUENCE [LARGE SCALE GENOMIC DNA]</scope>
    <source>
        <strain evidence="1 2">7K107</strain>
    </source>
</reference>
<proteinExistence type="predicted"/>
<gene>
    <name evidence="1" type="ORF">C1I98_01810</name>
</gene>
<name>A0A2W2H8T8_9ACTN</name>
<evidence type="ECO:0000313" key="1">
    <source>
        <dbReference type="EMBL" id="PZG56273.1"/>
    </source>
</evidence>
<sequence length="146" mass="16362">MAVPALASRRAIWSATDHHAGAYEPLEMMRATLRLVYVPSSPRSARSISRVQIARTSLPCSAHRVSPAHHFTKASKASWANAAVSRNARPSSMLWSTTLSRTRARTRRGRRIMGRLYACDLQSPAHVHYLDAQIVDHLVFRGHRPE</sequence>
<keyword evidence="2" id="KW-1185">Reference proteome</keyword>
<evidence type="ECO:0000313" key="2">
    <source>
        <dbReference type="Proteomes" id="UP000248544"/>
    </source>
</evidence>
<dbReference type="Proteomes" id="UP000248544">
    <property type="component" value="Unassembled WGS sequence"/>
</dbReference>
<organism evidence="1 2">
    <name type="scientific">Spongiactinospora gelatinilytica</name>
    <dbReference type="NCBI Taxonomy" id="2666298"/>
    <lineage>
        <taxon>Bacteria</taxon>
        <taxon>Bacillati</taxon>
        <taxon>Actinomycetota</taxon>
        <taxon>Actinomycetes</taxon>
        <taxon>Streptosporangiales</taxon>
        <taxon>Streptosporangiaceae</taxon>
        <taxon>Spongiactinospora</taxon>
    </lineage>
</organism>
<dbReference type="EMBL" id="POUA01000007">
    <property type="protein sequence ID" value="PZG56273.1"/>
    <property type="molecule type" value="Genomic_DNA"/>
</dbReference>
<protein>
    <submittedName>
        <fullName evidence="1">Uncharacterized protein</fullName>
    </submittedName>
</protein>